<accession>A0A4D9CRZ2</accession>
<dbReference type="SUPFAM" id="SSF56815">
    <property type="entry name" value="Sec1/munc18-like (SM) proteins"/>
    <property type="match status" value="1"/>
</dbReference>
<dbReference type="InterPro" id="IPR036045">
    <property type="entry name" value="Sec1-like_sf"/>
</dbReference>
<dbReference type="Gene3D" id="3.40.50.2060">
    <property type="match status" value="1"/>
</dbReference>
<sequence length="235" mass="25056">MNQASPPTSLDAIAAVRYYVDRIVSSIDGMKVLLLDTETTQIISTVYSQLGGLPGVSPFMPRHLTDTTPFLLPKTTVLEREVYLVERLSPATKHEPMTHLRAVCFLRPTGRASDLAGLQLGPQFHLFPGRGEKEGEGKGGVEELAGGRATGVGGVQGGILEGCNPVHGARECLQACEKGNLNSFLWEGGREGGREEGVQSEAGRPSGNPTPTDAAAGIGEHVVRIFRKYGANSRH</sequence>
<keyword evidence="3" id="KW-1185">Reference proteome</keyword>
<dbReference type="InterPro" id="IPR043154">
    <property type="entry name" value="Sec-1-like_dom1"/>
</dbReference>
<proteinExistence type="predicted"/>
<comment type="caution">
    <text evidence="2">The sequence shown here is derived from an EMBL/GenBank/DDBJ whole genome shotgun (WGS) entry which is preliminary data.</text>
</comment>
<dbReference type="OrthoDB" id="10266265at2759"/>
<evidence type="ECO:0000313" key="2">
    <source>
        <dbReference type="EMBL" id="TFJ81940.1"/>
    </source>
</evidence>
<dbReference type="EMBL" id="SDOX01000121">
    <property type="protein sequence ID" value="TFJ81940.1"/>
    <property type="molecule type" value="Genomic_DNA"/>
</dbReference>
<evidence type="ECO:0000256" key="1">
    <source>
        <dbReference type="SAM" id="MobiDB-lite"/>
    </source>
</evidence>
<name>A0A4D9CRZ2_9STRA</name>
<dbReference type="Proteomes" id="UP000355283">
    <property type="component" value="Unassembled WGS sequence"/>
</dbReference>
<reference evidence="2 3" key="1">
    <citation type="submission" date="2019-01" db="EMBL/GenBank/DDBJ databases">
        <title>Nuclear Genome Assembly of the Microalgal Biofuel strain Nannochloropsis salina CCMP1776.</title>
        <authorList>
            <person name="Hovde B."/>
        </authorList>
    </citation>
    <scope>NUCLEOTIDE SEQUENCE [LARGE SCALE GENOMIC DNA]</scope>
    <source>
        <strain evidence="2 3">CCMP1776</strain>
    </source>
</reference>
<dbReference type="AlphaFoldDB" id="A0A4D9CRZ2"/>
<feature type="region of interest" description="Disordered" evidence="1">
    <location>
        <begin position="187"/>
        <end position="218"/>
    </location>
</feature>
<feature type="compositionally biased region" description="Basic and acidic residues" evidence="1">
    <location>
        <begin position="188"/>
        <end position="197"/>
    </location>
</feature>
<organism evidence="2 3">
    <name type="scientific">Nannochloropsis salina CCMP1776</name>
    <dbReference type="NCBI Taxonomy" id="1027361"/>
    <lineage>
        <taxon>Eukaryota</taxon>
        <taxon>Sar</taxon>
        <taxon>Stramenopiles</taxon>
        <taxon>Ochrophyta</taxon>
        <taxon>Eustigmatophyceae</taxon>
        <taxon>Eustigmatales</taxon>
        <taxon>Monodopsidaceae</taxon>
        <taxon>Microchloropsis</taxon>
        <taxon>Microchloropsis salina</taxon>
    </lineage>
</organism>
<evidence type="ECO:0000313" key="3">
    <source>
        <dbReference type="Proteomes" id="UP000355283"/>
    </source>
</evidence>
<gene>
    <name evidence="2" type="ORF">NSK_006608</name>
</gene>
<protein>
    <submittedName>
        <fullName evidence="2">Uncharacterized protein</fullName>
    </submittedName>
</protein>